<proteinExistence type="predicted"/>
<accession>A0A158L6J8</accession>
<dbReference type="Proteomes" id="UP000054770">
    <property type="component" value="Unassembled WGS sequence"/>
</dbReference>
<evidence type="ECO:0000313" key="1">
    <source>
        <dbReference type="EMBL" id="SAL88341.1"/>
    </source>
</evidence>
<organism evidence="1 2">
    <name type="scientific">Caballeronia choica</name>
    <dbReference type="NCBI Taxonomy" id="326476"/>
    <lineage>
        <taxon>Bacteria</taxon>
        <taxon>Pseudomonadati</taxon>
        <taxon>Pseudomonadota</taxon>
        <taxon>Betaproteobacteria</taxon>
        <taxon>Burkholderiales</taxon>
        <taxon>Burkholderiaceae</taxon>
        <taxon>Caballeronia</taxon>
    </lineage>
</organism>
<reference evidence="1" key="1">
    <citation type="submission" date="2016-01" db="EMBL/GenBank/DDBJ databases">
        <authorList>
            <person name="Peeters C."/>
        </authorList>
    </citation>
    <scope>NUCLEOTIDE SEQUENCE [LARGE SCALE GENOMIC DNA]</scope>
    <source>
        <strain evidence="1">LMG 22940</strain>
    </source>
</reference>
<dbReference type="EMBL" id="FCON02000398">
    <property type="protein sequence ID" value="SAL88341.1"/>
    <property type="molecule type" value="Genomic_DNA"/>
</dbReference>
<keyword evidence="2" id="KW-1185">Reference proteome</keyword>
<dbReference type="RefSeq" id="WP_125483299.1">
    <property type="nucleotide sequence ID" value="NZ_FCON02000398.1"/>
</dbReference>
<comment type="caution">
    <text evidence="1">The sequence shown here is derived from an EMBL/GenBank/DDBJ whole genome shotgun (WGS) entry which is preliminary data.</text>
</comment>
<dbReference type="OrthoDB" id="9127884at2"/>
<dbReference type="AlphaFoldDB" id="A0A158L6J8"/>
<evidence type="ECO:0000313" key="2">
    <source>
        <dbReference type="Proteomes" id="UP000054770"/>
    </source>
</evidence>
<sequence>MNRLYVNLIIEQAAFANSSPGASTCRQLVHFGAGGNIHRGTQGSELVSHQCAVYNFRMRAFYEWKVQLKGGALSLSRLAGILSLGTVFLASCGGPGTSLNARVAAPNISVPSATTDSLASPHLSWEVLDLTPSSSQPVLSPSGLFPGDFSTAVIGAHAFLVKLYAGSPQGVGNLTLGGSIREVQCGYFYTATSSGSAVLLRHAVPVGHPVSRLLEGDFQTETPGEMSALAYIVVDFNSQMPPANNDRQICPMAYTDPLVSPELHMGVTFNGTLRLWGMASTRADAARRSTVWLTIKVLPE</sequence>
<gene>
    <name evidence="1" type="ORF">AWB68_08744</name>
</gene>
<protein>
    <submittedName>
        <fullName evidence="1">Uncharacterized protein</fullName>
    </submittedName>
</protein>
<name>A0A158L6J8_9BURK</name>